<evidence type="ECO:0000256" key="4">
    <source>
        <dbReference type="SAM" id="MobiDB-lite"/>
    </source>
</evidence>
<dbReference type="GO" id="GO:0004672">
    <property type="term" value="F:protein kinase activity"/>
    <property type="evidence" value="ECO:0007669"/>
    <property type="project" value="InterPro"/>
</dbReference>
<dbReference type="OrthoDB" id="4354362at2759"/>
<dbReference type="InterPro" id="IPR000719">
    <property type="entry name" value="Prot_kinase_dom"/>
</dbReference>
<dbReference type="Pfam" id="PF00069">
    <property type="entry name" value="Pkinase"/>
    <property type="match status" value="1"/>
</dbReference>
<keyword evidence="3" id="KW-0067">ATP-binding</keyword>
<dbReference type="PANTHER" id="PTHR45832:SF22">
    <property type="entry name" value="SERINE_THREONINE-PROTEIN KINASE SAMKA-RELATED"/>
    <property type="match status" value="1"/>
</dbReference>
<gene>
    <name evidence="6" type="ORF">N7468_004180</name>
</gene>
<feature type="region of interest" description="Disordered" evidence="4">
    <location>
        <begin position="27"/>
        <end position="106"/>
    </location>
</feature>
<dbReference type="PROSITE" id="PS50011">
    <property type="entry name" value="PROTEIN_KINASE_DOM"/>
    <property type="match status" value="1"/>
</dbReference>
<feature type="domain" description="Protein kinase" evidence="5">
    <location>
        <begin position="110"/>
        <end position="322"/>
    </location>
</feature>
<reference evidence="6" key="2">
    <citation type="journal article" date="2023" name="IMA Fungus">
        <title>Comparative genomic study of the Penicillium genus elucidates a diverse pangenome and 15 lateral gene transfer events.</title>
        <authorList>
            <person name="Petersen C."/>
            <person name="Sorensen T."/>
            <person name="Nielsen M.R."/>
            <person name="Sondergaard T.E."/>
            <person name="Sorensen J.L."/>
            <person name="Fitzpatrick D.A."/>
            <person name="Frisvad J.C."/>
            <person name="Nielsen K.L."/>
        </authorList>
    </citation>
    <scope>NUCLEOTIDE SEQUENCE</scope>
    <source>
        <strain evidence="6">IBT 19713</strain>
    </source>
</reference>
<dbReference type="SMART" id="SM00220">
    <property type="entry name" value="S_TKc"/>
    <property type="match status" value="1"/>
</dbReference>
<evidence type="ECO:0000313" key="7">
    <source>
        <dbReference type="Proteomes" id="UP001150941"/>
    </source>
</evidence>
<name>A0A9W9P8N2_9EURO</name>
<dbReference type="Gene3D" id="1.10.510.10">
    <property type="entry name" value="Transferase(Phosphotransferase) domain 1"/>
    <property type="match status" value="1"/>
</dbReference>
<dbReference type="GO" id="GO:0005524">
    <property type="term" value="F:ATP binding"/>
    <property type="evidence" value="ECO:0007669"/>
    <property type="project" value="UniProtKB-KW"/>
</dbReference>
<dbReference type="InterPro" id="IPR011009">
    <property type="entry name" value="Kinase-like_dom_sf"/>
</dbReference>
<comment type="similarity">
    <text evidence="1">Belongs to the protein kinase superfamily. STE Ser/Thr protein kinase family. STE20 subfamily.</text>
</comment>
<dbReference type="Proteomes" id="UP001150941">
    <property type="component" value="Unassembled WGS sequence"/>
</dbReference>
<evidence type="ECO:0000256" key="3">
    <source>
        <dbReference type="ARBA" id="ARBA00022840"/>
    </source>
</evidence>
<accession>A0A9W9P8N2</accession>
<feature type="compositionally biased region" description="Basic and acidic residues" evidence="4">
    <location>
        <begin position="52"/>
        <end position="61"/>
    </location>
</feature>
<dbReference type="GeneID" id="83200780"/>
<dbReference type="InterPro" id="IPR051931">
    <property type="entry name" value="PAK3-like"/>
</dbReference>
<organism evidence="6 7">
    <name type="scientific">Penicillium chermesinum</name>
    <dbReference type="NCBI Taxonomy" id="63820"/>
    <lineage>
        <taxon>Eukaryota</taxon>
        <taxon>Fungi</taxon>
        <taxon>Dikarya</taxon>
        <taxon>Ascomycota</taxon>
        <taxon>Pezizomycotina</taxon>
        <taxon>Eurotiomycetes</taxon>
        <taxon>Eurotiomycetidae</taxon>
        <taxon>Eurotiales</taxon>
        <taxon>Aspergillaceae</taxon>
        <taxon>Penicillium</taxon>
    </lineage>
</organism>
<comment type="caution">
    <text evidence="6">The sequence shown here is derived from an EMBL/GenBank/DDBJ whole genome shotgun (WGS) entry which is preliminary data.</text>
</comment>
<proteinExistence type="inferred from homology"/>
<protein>
    <recommendedName>
        <fullName evidence="5">Protein kinase domain-containing protein</fullName>
    </recommendedName>
</protein>
<feature type="non-terminal residue" evidence="6">
    <location>
        <position position="1"/>
    </location>
</feature>
<dbReference type="RefSeq" id="XP_058332480.1">
    <property type="nucleotide sequence ID" value="XM_058473477.1"/>
</dbReference>
<keyword evidence="2" id="KW-0547">Nucleotide-binding</keyword>
<dbReference type="AlphaFoldDB" id="A0A9W9P8N2"/>
<dbReference type="SUPFAM" id="SSF56112">
    <property type="entry name" value="Protein kinase-like (PK-like)"/>
    <property type="match status" value="1"/>
</dbReference>
<evidence type="ECO:0000256" key="2">
    <source>
        <dbReference type="ARBA" id="ARBA00022741"/>
    </source>
</evidence>
<keyword evidence="7" id="KW-1185">Reference proteome</keyword>
<reference evidence="6" key="1">
    <citation type="submission" date="2022-11" db="EMBL/GenBank/DDBJ databases">
        <authorList>
            <person name="Petersen C."/>
        </authorList>
    </citation>
    <scope>NUCLEOTIDE SEQUENCE</scope>
    <source>
        <strain evidence="6">IBT 19713</strain>
    </source>
</reference>
<evidence type="ECO:0000313" key="6">
    <source>
        <dbReference type="EMBL" id="KAJ5239561.1"/>
    </source>
</evidence>
<sequence length="322" mass="35170">PFDLFGESPGAMAYSKRKTILPHSLWDHSDSSIHSFTTSEKDDRPVASPKSDLNKEPKGSDVVESSNKSNVLPVSNDNIPCNNKSTRFGIPIKPSPQKTAPRSPSVKRPYHRFYKIDQAGPGVVAIMDTETFPVYLIKERHGGPKDIALLRKASHKNLINLVDSFESQGIIHIVYDYQHLAISLACVAGSVDFSEPDMATICKEILRGLLYLHTALKISHGSINCGNVILTHLGEIKIVSLANIGDSLLDTHSSGGFQRDLKAVGSILLYLGDRTNLLCETDSELVTPPLSVSARSFMTKSVESSAESLLKVSLSLVTIAWY</sequence>
<dbReference type="PANTHER" id="PTHR45832">
    <property type="entry name" value="SERINE/THREONINE-PROTEIN KINASE SAMKA-RELATED-RELATED"/>
    <property type="match status" value="1"/>
</dbReference>
<feature type="compositionally biased region" description="Polar residues" evidence="4">
    <location>
        <begin position="63"/>
        <end position="86"/>
    </location>
</feature>
<dbReference type="EMBL" id="JAPQKS010000003">
    <property type="protein sequence ID" value="KAJ5239561.1"/>
    <property type="molecule type" value="Genomic_DNA"/>
</dbReference>
<evidence type="ECO:0000259" key="5">
    <source>
        <dbReference type="PROSITE" id="PS50011"/>
    </source>
</evidence>
<evidence type="ECO:0000256" key="1">
    <source>
        <dbReference type="ARBA" id="ARBA00008874"/>
    </source>
</evidence>